<gene>
    <name evidence="2" type="ORF">CHH67_09045</name>
</gene>
<dbReference type="OrthoDB" id="2385264at2"/>
<protein>
    <submittedName>
        <fullName evidence="2">Uncharacterized protein</fullName>
    </submittedName>
</protein>
<organism evidence="2 3">
    <name type="scientific">Paenibacillus campinasensis</name>
    <dbReference type="NCBI Taxonomy" id="66347"/>
    <lineage>
        <taxon>Bacteria</taxon>
        <taxon>Bacillati</taxon>
        <taxon>Bacillota</taxon>
        <taxon>Bacilli</taxon>
        <taxon>Bacillales</taxon>
        <taxon>Paenibacillaceae</taxon>
        <taxon>Paenibacillus</taxon>
    </lineage>
</organism>
<proteinExistence type="predicted"/>
<accession>A0A268EWU6</accession>
<keyword evidence="1" id="KW-0812">Transmembrane</keyword>
<dbReference type="Proteomes" id="UP000215596">
    <property type="component" value="Unassembled WGS sequence"/>
</dbReference>
<evidence type="ECO:0000313" key="2">
    <source>
        <dbReference type="EMBL" id="PAD77602.1"/>
    </source>
</evidence>
<dbReference type="AlphaFoldDB" id="A0A268EWU6"/>
<dbReference type="RefSeq" id="WP_095264847.1">
    <property type="nucleotide sequence ID" value="NZ_NPBY01000029.1"/>
</dbReference>
<sequence>MLKRGFRRGRRSVRRHFSDGSVSIFLIVILAAVFMFVAVFIDYARIAAMKVQTERLARAAVRSVMSAYDPVLQQRYGLFAYGETDGNMIMGNVLNDSLNPGDRGDAFQLMAMRVDSSGLELERPLGSYEVFNRMIGEDMKYKAPIDFTLELVQKFKPMSQAMKEASNTVDVLGKLQKLYDRREDALNEMLEKQRKAAESALPLPKLIMDPPGAYIYDASLSGFVYMASDAAAQYADYMSKVEEDARRPEDEDKLYTSLIQDYEFGVSVLSSQISARLDKASSTHDELLTKAEQLWTEAQSLNEEMKRVIQEAEDRNTNVGYDTVTNDQTLGNSGSSGEDAALIRSIREKTDQLLRSDELLNGLRQEIHGQKRKYAAVQSGVSSVASSAGRSENKGQVMQTSRQLDSYLQEYAVSGSANILDRQRAQLDESRAADKERKAAEKLAKQKLNEAANVLSALNGLEGQNELMDEFRKLQQYYDESLQFNRELDEARSRRELGSNPYDAGKSAMNGMDGIFGSMGSILEGAGEELFQNEYAVHYYQHFDIGKLSEVIQNPSAGSRLADELRVANQEVEYILYGFHNPIGNISSAYAEIFATRLAIRTMEGLVENSKLGNPLVVLAAAILYGIEKSIEDMLQLVQKGSIPLSKYVPVQLTYRDHLRLFLLLHSNNERKMSRMLALIRFNTGINPADRSTYASGEVTMAMRLWFLPGITNVLGTAIGDSGEVQGNRYVFSRRADFSY</sequence>
<evidence type="ECO:0000313" key="3">
    <source>
        <dbReference type="Proteomes" id="UP000215596"/>
    </source>
</evidence>
<dbReference type="EMBL" id="NPBY01000029">
    <property type="protein sequence ID" value="PAD77602.1"/>
    <property type="molecule type" value="Genomic_DNA"/>
</dbReference>
<name>A0A268EWU6_9BACL</name>
<keyword evidence="1" id="KW-1133">Transmembrane helix</keyword>
<feature type="transmembrane region" description="Helical" evidence="1">
    <location>
        <begin position="21"/>
        <end position="41"/>
    </location>
</feature>
<evidence type="ECO:0000256" key="1">
    <source>
        <dbReference type="SAM" id="Phobius"/>
    </source>
</evidence>
<keyword evidence="1" id="KW-0472">Membrane</keyword>
<comment type="caution">
    <text evidence="2">The sequence shown here is derived from an EMBL/GenBank/DDBJ whole genome shotgun (WGS) entry which is preliminary data.</text>
</comment>
<reference evidence="2 3" key="1">
    <citation type="submission" date="2017-07" db="EMBL/GenBank/DDBJ databases">
        <title>Isolation and whole genome analysis of endospore-forming bacteria from heroin.</title>
        <authorList>
            <person name="Kalinowski J."/>
            <person name="Ahrens B."/>
            <person name="Al-Dilaimi A."/>
            <person name="Winkler A."/>
            <person name="Wibberg D."/>
            <person name="Schleenbecker U."/>
            <person name="Ruckert C."/>
            <person name="Wolfel R."/>
            <person name="Grass G."/>
        </authorList>
    </citation>
    <scope>NUCLEOTIDE SEQUENCE [LARGE SCALE GENOMIC DNA]</scope>
    <source>
        <strain evidence="2 3">7537-G1</strain>
    </source>
</reference>